<dbReference type="Pfam" id="PF00535">
    <property type="entry name" value="Glycos_transf_2"/>
    <property type="match status" value="1"/>
</dbReference>
<comment type="caution">
    <text evidence="2">The sequence shown here is derived from an EMBL/GenBank/DDBJ whole genome shotgun (WGS) entry which is preliminary data.</text>
</comment>
<evidence type="ECO:0000313" key="3">
    <source>
        <dbReference type="Proteomes" id="UP001161389"/>
    </source>
</evidence>
<feature type="domain" description="Glycosyltransferase 2-like" evidence="1">
    <location>
        <begin position="11"/>
        <end position="149"/>
    </location>
</feature>
<dbReference type="SUPFAM" id="SSF53448">
    <property type="entry name" value="Nucleotide-diphospho-sugar transferases"/>
    <property type="match status" value="1"/>
</dbReference>
<reference evidence="2" key="2">
    <citation type="submission" date="2023-01" db="EMBL/GenBank/DDBJ databases">
        <title>Draft genome sequence of Litoribrevibacter albus strain NBRC 110071.</title>
        <authorList>
            <person name="Sun Q."/>
            <person name="Mori K."/>
        </authorList>
    </citation>
    <scope>NUCLEOTIDE SEQUENCE</scope>
    <source>
        <strain evidence="2">NBRC 110071</strain>
    </source>
</reference>
<dbReference type="RefSeq" id="WP_284383522.1">
    <property type="nucleotide sequence ID" value="NZ_BSNM01000025.1"/>
</dbReference>
<keyword evidence="2" id="KW-0808">Transferase</keyword>
<dbReference type="GO" id="GO:0016758">
    <property type="term" value="F:hexosyltransferase activity"/>
    <property type="evidence" value="ECO:0007669"/>
    <property type="project" value="UniProtKB-ARBA"/>
</dbReference>
<dbReference type="InterPro" id="IPR029044">
    <property type="entry name" value="Nucleotide-diphossugar_trans"/>
</dbReference>
<dbReference type="PANTHER" id="PTHR22916">
    <property type="entry name" value="GLYCOSYLTRANSFERASE"/>
    <property type="match status" value="1"/>
</dbReference>
<organism evidence="2 3">
    <name type="scientific">Litoribrevibacter albus</name>
    <dbReference type="NCBI Taxonomy" id="1473156"/>
    <lineage>
        <taxon>Bacteria</taxon>
        <taxon>Pseudomonadati</taxon>
        <taxon>Pseudomonadota</taxon>
        <taxon>Gammaproteobacteria</taxon>
        <taxon>Oceanospirillales</taxon>
        <taxon>Oceanospirillaceae</taxon>
        <taxon>Litoribrevibacter</taxon>
    </lineage>
</organism>
<name>A0AA37SD21_9GAMM</name>
<dbReference type="EMBL" id="BSNM01000025">
    <property type="protein sequence ID" value="GLQ33204.1"/>
    <property type="molecule type" value="Genomic_DNA"/>
</dbReference>
<accession>A0AA37SD21</accession>
<sequence>MKSKHKKDLISIIMPVHNGEKTIKESIKSVLSQTYQHWELIIINDCSIDQTQDCIKYFTDPRIIYLEQKVNSGTPATPRNMGINTSKGKYIAFLDADDIWRPEKLEYQISKLSEGYNIVCSNYSTFKQDPKKVINNRKFPEIIKYQTMLKKNCVGNLTGIYNREKLGIIEQKTKGHEDYIMWLELAKKAGEIYCIQETLAYYRIHDKSISSNKFKAAIWQWRIYREELKFNIIKSIYLFSQYAILSLSSIARK</sequence>
<reference evidence="2" key="1">
    <citation type="journal article" date="2014" name="Int. J. Syst. Evol. Microbiol.">
        <title>Complete genome sequence of Corynebacterium casei LMG S-19264T (=DSM 44701T), isolated from a smear-ripened cheese.</title>
        <authorList>
            <consortium name="US DOE Joint Genome Institute (JGI-PGF)"/>
            <person name="Walter F."/>
            <person name="Albersmeier A."/>
            <person name="Kalinowski J."/>
            <person name="Ruckert C."/>
        </authorList>
    </citation>
    <scope>NUCLEOTIDE SEQUENCE</scope>
    <source>
        <strain evidence="2">NBRC 110071</strain>
    </source>
</reference>
<dbReference type="PANTHER" id="PTHR22916:SF3">
    <property type="entry name" value="UDP-GLCNAC:BETAGAL BETA-1,3-N-ACETYLGLUCOSAMINYLTRANSFERASE-LIKE PROTEIN 1"/>
    <property type="match status" value="1"/>
</dbReference>
<dbReference type="AlphaFoldDB" id="A0AA37SD21"/>
<evidence type="ECO:0000259" key="1">
    <source>
        <dbReference type="Pfam" id="PF00535"/>
    </source>
</evidence>
<gene>
    <name evidence="2" type="ORF">GCM10007876_36840</name>
</gene>
<proteinExistence type="predicted"/>
<dbReference type="InterPro" id="IPR001173">
    <property type="entry name" value="Glyco_trans_2-like"/>
</dbReference>
<protein>
    <submittedName>
        <fullName evidence="2">Glycosyl transferase</fullName>
    </submittedName>
</protein>
<evidence type="ECO:0000313" key="2">
    <source>
        <dbReference type="EMBL" id="GLQ33204.1"/>
    </source>
</evidence>
<dbReference type="Gene3D" id="3.90.550.10">
    <property type="entry name" value="Spore Coat Polysaccharide Biosynthesis Protein SpsA, Chain A"/>
    <property type="match status" value="1"/>
</dbReference>
<dbReference type="Proteomes" id="UP001161389">
    <property type="component" value="Unassembled WGS sequence"/>
</dbReference>
<keyword evidence="3" id="KW-1185">Reference proteome</keyword>